<dbReference type="PANTHER" id="PTHR10339">
    <property type="entry name" value="ADP-RIBOSYLTRANSFERASE"/>
    <property type="match status" value="1"/>
</dbReference>
<dbReference type="Pfam" id="PF07883">
    <property type="entry name" value="Cupin_2"/>
    <property type="match status" value="1"/>
</dbReference>
<dbReference type="Gene3D" id="1.25.40.10">
    <property type="entry name" value="Tetratricopeptide repeat domain"/>
    <property type="match status" value="1"/>
</dbReference>
<dbReference type="Gene3D" id="2.60.120.10">
    <property type="entry name" value="Jelly Rolls"/>
    <property type="match status" value="1"/>
</dbReference>
<feature type="compositionally biased region" description="Polar residues" evidence="8">
    <location>
        <begin position="472"/>
        <end position="505"/>
    </location>
</feature>
<dbReference type="PROSITE" id="PS51996">
    <property type="entry name" value="TR_MART"/>
    <property type="match status" value="1"/>
</dbReference>
<evidence type="ECO:0000313" key="11">
    <source>
        <dbReference type="Proteomes" id="UP000663828"/>
    </source>
</evidence>
<evidence type="ECO:0000256" key="5">
    <source>
        <dbReference type="ARBA" id="ARBA00022679"/>
    </source>
</evidence>
<evidence type="ECO:0000259" key="9">
    <source>
        <dbReference type="Pfam" id="PF07883"/>
    </source>
</evidence>
<protein>
    <recommendedName>
        <fullName evidence="9">Cupin type-2 domain-containing protein</fullName>
    </recommendedName>
</protein>
<keyword evidence="7" id="KW-0843">Virulence</keyword>
<dbReference type="GO" id="GO:0005576">
    <property type="term" value="C:extracellular region"/>
    <property type="evidence" value="ECO:0007669"/>
    <property type="project" value="UniProtKB-SubCell"/>
</dbReference>
<evidence type="ECO:0000256" key="8">
    <source>
        <dbReference type="SAM" id="MobiDB-lite"/>
    </source>
</evidence>
<dbReference type="GO" id="GO:0016779">
    <property type="term" value="F:nucleotidyltransferase activity"/>
    <property type="evidence" value="ECO:0007669"/>
    <property type="project" value="UniProtKB-KW"/>
</dbReference>
<evidence type="ECO:0000256" key="7">
    <source>
        <dbReference type="ARBA" id="ARBA00023026"/>
    </source>
</evidence>
<proteinExistence type="predicted"/>
<sequence>MASAVSSTDQSELHNSDNHLELFSLVWLDANTAVKDNRDTQQKLRAIINHLVKFRDLQRCQRYIEQMTNVKLVVIVSGRLGQELVPAVDKLQQVSSIYVFCMDPKSHEQWASKFTKIKGVVSDLNRLISQIKRDHKIQLVAEGPVSISLFATNSSGELTTRANSEFIFSQILIDCLLRMKPNTMDREELIARCKMEYEGNCIEAAHLREFEPDYSFEKALWWYTRRTFFCKILNAALSRQNIHLMFLLRSYIFDIHRQLQHYQPKYPLRVFGCQLMSSEQLNTLKEWAGQYISVNSFFSATNNSSKALSILINTNVSEDFQRVMFDIDADPGRSTKQLFADISGYSHLTAELEVIFTLGSIFRVNKISHGENQIWTISMTLLDDDEPELKKVHAHIQRENGNGETNLQMLGKILWKIGQIDLAETYYRRAFNELLSDDPLCSIVCEDLAAISLEKGDNDAYTRWHQKALQLKDQSTPSNSANKNKTTSTSDITPKQSIETATNNDHPNEHVNSILGYVTEPLLPLLEACRPLIDIIHDLSSYIEMALNKTPQVPPDGLTTNESAAIRLYTIQWSSPHQSLHVMLNSALESGDRKNVQPFFKYLKLLLTALVKLPCVPPQTVWREVNKNMSAQFSQNATVTWWSFSSCASSTADLETKGSFSKTGERTIVSIEIINGRRIRGHSYSDSQDEIILLPGTHMVVDSRSQPSLDLHIIHLKQIMPNEMNLEPPFKGANIFPKSKKSSWYTKLKISNGEKNIHFGWTIVIRKLEPVFRRIEDCQMEESSHPLAGYFRWWALINGDMTATTGITIGVAEAPVALPRPVRGYRNDAEEVYYFLSGNGIVSVNGVEKHVGPGTTVWIPAHAERFYHNTGTETLKFLYVFARDKYSDVHYTFAGESESTS</sequence>
<dbReference type="SUPFAM" id="SSF51182">
    <property type="entry name" value="RmlC-like cupins"/>
    <property type="match status" value="1"/>
</dbReference>
<keyword evidence="2" id="KW-0964">Secreted</keyword>
<keyword evidence="4" id="KW-0328">Glycosyltransferase</keyword>
<dbReference type="PANTHER" id="PTHR10339:SF25">
    <property type="entry name" value="SECRETED EXOENZYME S"/>
    <property type="match status" value="1"/>
</dbReference>
<dbReference type="GO" id="GO:0090729">
    <property type="term" value="F:toxin activity"/>
    <property type="evidence" value="ECO:0007669"/>
    <property type="project" value="UniProtKB-KW"/>
</dbReference>
<keyword evidence="11" id="KW-1185">Reference proteome</keyword>
<keyword evidence="5" id="KW-0808">Transferase</keyword>
<dbReference type="SUPFAM" id="SSF56399">
    <property type="entry name" value="ADP-ribosylation"/>
    <property type="match status" value="2"/>
</dbReference>
<evidence type="ECO:0000256" key="4">
    <source>
        <dbReference type="ARBA" id="ARBA00022676"/>
    </source>
</evidence>
<dbReference type="InterPro" id="IPR014710">
    <property type="entry name" value="RmlC-like_jellyroll"/>
</dbReference>
<feature type="domain" description="Cupin type-2" evidence="9">
    <location>
        <begin position="828"/>
        <end position="881"/>
    </location>
</feature>
<evidence type="ECO:0000256" key="3">
    <source>
        <dbReference type="ARBA" id="ARBA00022656"/>
    </source>
</evidence>
<dbReference type="Gene3D" id="3.90.176.10">
    <property type="entry name" value="Toxin ADP-ribosyltransferase, Chain A, domain 1"/>
    <property type="match status" value="2"/>
</dbReference>
<dbReference type="AlphaFoldDB" id="A0A815Y3D4"/>
<evidence type="ECO:0000313" key="10">
    <source>
        <dbReference type="EMBL" id="CAF1565277.1"/>
    </source>
</evidence>
<dbReference type="Proteomes" id="UP000663828">
    <property type="component" value="Unassembled WGS sequence"/>
</dbReference>
<keyword evidence="6" id="KW-0548">Nucleotidyltransferase</keyword>
<keyword evidence="3" id="KW-0800">Toxin</keyword>
<organism evidence="10 11">
    <name type="scientific">Adineta ricciae</name>
    <name type="common">Rotifer</name>
    <dbReference type="NCBI Taxonomy" id="249248"/>
    <lineage>
        <taxon>Eukaryota</taxon>
        <taxon>Metazoa</taxon>
        <taxon>Spiralia</taxon>
        <taxon>Gnathifera</taxon>
        <taxon>Rotifera</taxon>
        <taxon>Eurotatoria</taxon>
        <taxon>Bdelloidea</taxon>
        <taxon>Adinetida</taxon>
        <taxon>Adinetidae</taxon>
        <taxon>Adineta</taxon>
    </lineage>
</organism>
<evidence type="ECO:0000256" key="1">
    <source>
        <dbReference type="ARBA" id="ARBA00004613"/>
    </source>
</evidence>
<gene>
    <name evidence="10" type="ORF">XAT740_LOCUS43977</name>
</gene>
<dbReference type="InterPro" id="IPR011990">
    <property type="entry name" value="TPR-like_helical_dom_sf"/>
</dbReference>
<dbReference type="InterPro" id="IPR011051">
    <property type="entry name" value="RmlC_Cupin_sf"/>
</dbReference>
<name>A0A815Y3D4_ADIRI</name>
<dbReference type="GO" id="GO:0003950">
    <property type="term" value="F:NAD+ poly-ADP-ribosyltransferase activity"/>
    <property type="evidence" value="ECO:0007669"/>
    <property type="project" value="TreeGrafter"/>
</dbReference>
<evidence type="ECO:0000256" key="6">
    <source>
        <dbReference type="ARBA" id="ARBA00022695"/>
    </source>
</evidence>
<dbReference type="EMBL" id="CAJNOR010005508">
    <property type="protein sequence ID" value="CAF1565277.1"/>
    <property type="molecule type" value="Genomic_DNA"/>
</dbReference>
<evidence type="ECO:0000256" key="2">
    <source>
        <dbReference type="ARBA" id="ARBA00022525"/>
    </source>
</evidence>
<dbReference type="InterPro" id="IPR050999">
    <property type="entry name" value="ADP-ribosyltransferase_ARG"/>
</dbReference>
<feature type="region of interest" description="Disordered" evidence="8">
    <location>
        <begin position="471"/>
        <end position="506"/>
    </location>
</feature>
<accession>A0A815Y3D4</accession>
<comment type="caution">
    <text evidence="10">The sequence shown here is derived from an EMBL/GenBank/DDBJ whole genome shotgun (WGS) entry which is preliminary data.</text>
</comment>
<comment type="subcellular location">
    <subcellularLocation>
        <location evidence="1">Secreted</location>
    </subcellularLocation>
</comment>
<reference evidence="10" key="1">
    <citation type="submission" date="2021-02" db="EMBL/GenBank/DDBJ databases">
        <authorList>
            <person name="Nowell W R."/>
        </authorList>
    </citation>
    <scope>NUCLEOTIDE SEQUENCE</scope>
</reference>
<dbReference type="InterPro" id="IPR013096">
    <property type="entry name" value="Cupin_2"/>
</dbReference>